<keyword evidence="2" id="KW-1133">Transmembrane helix</keyword>
<evidence type="ECO:0000256" key="2">
    <source>
        <dbReference type="SAM" id="Phobius"/>
    </source>
</evidence>
<dbReference type="RefSeq" id="WP_344972667.1">
    <property type="nucleotide sequence ID" value="NZ_BAABDD010000015.1"/>
</dbReference>
<sequence length="274" mass="28584">MTNTGSLAGHLLRPVTEPLAQWAARSALTPTRVHEITLLLAVLAAVWFTGGGPLHTAIGAVVLAAVLLADAFAAELPEGHDDALALWFGPLARGLREYIVYAGVAVGGLATVGGDVWGWATGAILAHALRTSVSTARRAEPAPASGGAQQPAEPLPATAGGRSARPLSPIDAVDPSRSTVPEHADLSLTDELLGAPRNQPAHTSANGRRQWPRRPRRGPRVATVAWFSQPTRFAVLAVTPVVWDARAAFLILIVGCALAVIVRSVGRPTPDVDR</sequence>
<evidence type="ECO:0000256" key="1">
    <source>
        <dbReference type="SAM" id="MobiDB-lite"/>
    </source>
</evidence>
<reference evidence="4" key="1">
    <citation type="journal article" date="2019" name="Int. J. Syst. Evol. Microbiol.">
        <title>The Global Catalogue of Microorganisms (GCM) 10K type strain sequencing project: providing services to taxonomists for standard genome sequencing and annotation.</title>
        <authorList>
            <consortium name="The Broad Institute Genomics Platform"/>
            <consortium name="The Broad Institute Genome Sequencing Center for Infectious Disease"/>
            <person name="Wu L."/>
            <person name="Ma J."/>
        </authorList>
    </citation>
    <scope>NUCLEOTIDE SEQUENCE [LARGE SCALE GENOMIC DNA]</scope>
    <source>
        <strain evidence="4">JCM 17137</strain>
    </source>
</reference>
<name>A0ABP7G0G9_9ACTN</name>
<evidence type="ECO:0000313" key="4">
    <source>
        <dbReference type="Proteomes" id="UP001500908"/>
    </source>
</evidence>
<keyword evidence="2" id="KW-0812">Transmembrane</keyword>
<accession>A0ABP7G0G9</accession>
<dbReference type="Proteomes" id="UP001500908">
    <property type="component" value="Unassembled WGS sequence"/>
</dbReference>
<gene>
    <name evidence="3" type="ORF">GCM10022402_32400</name>
</gene>
<feature type="region of interest" description="Disordered" evidence="1">
    <location>
        <begin position="136"/>
        <end position="217"/>
    </location>
</feature>
<feature type="transmembrane region" description="Helical" evidence="2">
    <location>
        <begin position="247"/>
        <end position="266"/>
    </location>
</feature>
<keyword evidence="2" id="KW-0472">Membrane</keyword>
<evidence type="ECO:0000313" key="3">
    <source>
        <dbReference type="EMBL" id="GAA3750778.1"/>
    </source>
</evidence>
<keyword evidence="4" id="KW-1185">Reference proteome</keyword>
<dbReference type="EMBL" id="BAABDD010000015">
    <property type="protein sequence ID" value="GAA3750778.1"/>
    <property type="molecule type" value="Genomic_DNA"/>
</dbReference>
<organism evidence="3 4">
    <name type="scientific">Salinactinospora qingdaonensis</name>
    <dbReference type="NCBI Taxonomy" id="702744"/>
    <lineage>
        <taxon>Bacteria</taxon>
        <taxon>Bacillati</taxon>
        <taxon>Actinomycetota</taxon>
        <taxon>Actinomycetes</taxon>
        <taxon>Streptosporangiales</taxon>
        <taxon>Nocardiopsidaceae</taxon>
        <taxon>Salinactinospora</taxon>
    </lineage>
</organism>
<proteinExistence type="predicted"/>
<feature type="transmembrane region" description="Helical" evidence="2">
    <location>
        <begin position="36"/>
        <end position="69"/>
    </location>
</feature>
<feature type="transmembrane region" description="Helical" evidence="2">
    <location>
        <begin position="98"/>
        <end position="120"/>
    </location>
</feature>
<feature type="compositionally biased region" description="Low complexity" evidence="1">
    <location>
        <begin position="141"/>
        <end position="152"/>
    </location>
</feature>
<comment type="caution">
    <text evidence="3">The sequence shown here is derived from an EMBL/GenBank/DDBJ whole genome shotgun (WGS) entry which is preliminary data.</text>
</comment>
<feature type="transmembrane region" description="Helical" evidence="2">
    <location>
        <begin position="221"/>
        <end position="241"/>
    </location>
</feature>
<protein>
    <recommendedName>
        <fullName evidence="5">CDP-alcohol phosphatidyltransferase</fullName>
    </recommendedName>
</protein>
<evidence type="ECO:0008006" key="5">
    <source>
        <dbReference type="Google" id="ProtNLM"/>
    </source>
</evidence>